<accession>A0AAV1LG59</accession>
<dbReference type="EMBL" id="CAVLGL010000088">
    <property type="protein sequence ID" value="CAK1592831.1"/>
    <property type="molecule type" value="Genomic_DNA"/>
</dbReference>
<feature type="domain" description="PiggyBac transposable element-derived protein" evidence="2">
    <location>
        <begin position="213"/>
        <end position="575"/>
    </location>
</feature>
<dbReference type="PANTHER" id="PTHR47272:SF1">
    <property type="entry name" value="PIGGYBAC TRANSPOSABLE ELEMENT-DERIVED PROTEIN 3-LIKE"/>
    <property type="match status" value="1"/>
</dbReference>
<evidence type="ECO:0000313" key="3">
    <source>
        <dbReference type="EMBL" id="CAK1592831.1"/>
    </source>
</evidence>
<name>A0AAV1LG59_9NEOP</name>
<dbReference type="AlphaFoldDB" id="A0AAV1LG59"/>
<comment type="caution">
    <text evidence="3">The sequence shown here is derived from an EMBL/GenBank/DDBJ whole genome shotgun (WGS) entry which is preliminary data.</text>
</comment>
<feature type="region of interest" description="Disordered" evidence="1">
    <location>
        <begin position="76"/>
        <end position="105"/>
    </location>
</feature>
<feature type="region of interest" description="Disordered" evidence="1">
    <location>
        <begin position="134"/>
        <end position="170"/>
    </location>
</feature>
<protein>
    <recommendedName>
        <fullName evidence="2">PiggyBac transposable element-derived protein domain-containing protein</fullName>
    </recommendedName>
</protein>
<evidence type="ECO:0000259" key="2">
    <source>
        <dbReference type="Pfam" id="PF13843"/>
    </source>
</evidence>
<dbReference type="Pfam" id="PF13843">
    <property type="entry name" value="DDE_Tnp_1_7"/>
    <property type="match status" value="1"/>
</dbReference>
<reference evidence="3 4" key="1">
    <citation type="submission" date="2023-11" db="EMBL/GenBank/DDBJ databases">
        <authorList>
            <person name="Hedman E."/>
            <person name="Englund M."/>
            <person name="Stromberg M."/>
            <person name="Nyberg Akerstrom W."/>
            <person name="Nylinder S."/>
            <person name="Jareborg N."/>
            <person name="Kallberg Y."/>
            <person name="Kronander E."/>
        </authorList>
    </citation>
    <scope>NUCLEOTIDE SEQUENCE [LARGE SCALE GENOMIC DNA]</scope>
</reference>
<organism evidence="3 4">
    <name type="scientific">Parnassius mnemosyne</name>
    <name type="common">clouded apollo</name>
    <dbReference type="NCBI Taxonomy" id="213953"/>
    <lineage>
        <taxon>Eukaryota</taxon>
        <taxon>Metazoa</taxon>
        <taxon>Ecdysozoa</taxon>
        <taxon>Arthropoda</taxon>
        <taxon>Hexapoda</taxon>
        <taxon>Insecta</taxon>
        <taxon>Pterygota</taxon>
        <taxon>Neoptera</taxon>
        <taxon>Endopterygota</taxon>
        <taxon>Lepidoptera</taxon>
        <taxon>Glossata</taxon>
        <taxon>Ditrysia</taxon>
        <taxon>Papilionoidea</taxon>
        <taxon>Papilionidae</taxon>
        <taxon>Parnassiinae</taxon>
        <taxon>Parnassini</taxon>
        <taxon>Parnassius</taxon>
        <taxon>Driopa</taxon>
    </lineage>
</organism>
<evidence type="ECO:0000313" key="4">
    <source>
        <dbReference type="Proteomes" id="UP001314205"/>
    </source>
</evidence>
<dbReference type="Proteomes" id="UP001314205">
    <property type="component" value="Unassembled WGS sequence"/>
</dbReference>
<dbReference type="InterPro" id="IPR029526">
    <property type="entry name" value="PGBD"/>
</dbReference>
<gene>
    <name evidence="3" type="ORF">PARMNEM_LOCUS12708</name>
</gene>
<feature type="compositionally biased region" description="Polar residues" evidence="1">
    <location>
        <begin position="134"/>
        <end position="152"/>
    </location>
</feature>
<sequence length="691" mass="80290">MLALFFACKIKFLFQNLRSKRILALVPQENAQSDISGTSNSENELEDEVYNFQSRASESSEAPSIDSALERLDIDFSDDNYPNTAPTDHTGYDETDNYDDDHQANNFSLTSISSLPTLSPMSNIPSMTPSFIINQVSDSPQQSPCNSTSTPLPNRYTRKRRRQQNSVSKRPCIVTKNKKVNLKFQWSSGRFRFRAELEPDKFENPIPDGKTTLDYFNDFFSEDMFDEICHYTNMYSIQKTGRSINLSGAELRKFIAIKVITGIVSMPSYLDYWATDTRFPLVADVMPLKRYQIIRRYLHFVDNIDTDSDPYFKIRPVVEKIRANCLKVEEETRFSIDEMVIPYKGTKAGKKRQYNPRKPRKWGFKNLVRAGASGIIYDFFLYTGNDNFGDCNFTKEEEGLGWGAKAVLRLCKSIKKKPCVVYFDNFFSSLDLIHHLRNFYGIFSLGTMRTNRLRDAGKYLKPDKVLKTQGRGAFSQTVCNKTKLSVVKWNDNKCVVLASSYADAYPQTKVRRYCKIRKQRIEVQYPNVVMHYNAHMGGVDLSDMLIALYRTEMKTRRWYLSIFSQLLDICINNAWLTYRRDNKRKGEIKYILLKQFRLSIYKALLKKGTTIDAANVQDLNKINKIKNPTRSRPVDDVRFDNIDHFPEHGKDYGRCAYCKKGFTTVFCMKCNVRLCFVKDRNCHYNYHHRKP</sequence>
<proteinExistence type="predicted"/>
<keyword evidence="4" id="KW-1185">Reference proteome</keyword>
<evidence type="ECO:0000256" key="1">
    <source>
        <dbReference type="SAM" id="MobiDB-lite"/>
    </source>
</evidence>
<dbReference type="PANTHER" id="PTHR47272">
    <property type="entry name" value="DDE_TNP_1_7 DOMAIN-CONTAINING PROTEIN"/>
    <property type="match status" value="1"/>
</dbReference>